<feature type="compositionally biased region" description="Acidic residues" evidence="7">
    <location>
        <begin position="262"/>
        <end position="273"/>
    </location>
</feature>
<feature type="domain" description="Reverse transcriptase RNase H-like" evidence="8">
    <location>
        <begin position="2"/>
        <end position="45"/>
    </location>
</feature>
<dbReference type="InterPro" id="IPR041373">
    <property type="entry name" value="RT_RNaseH"/>
</dbReference>
<reference evidence="9" key="2">
    <citation type="submission" date="2022-01" db="EMBL/GenBank/DDBJ databases">
        <authorList>
            <person name="Yamashiro T."/>
            <person name="Shiraishi A."/>
            <person name="Satake H."/>
            <person name="Nakayama K."/>
        </authorList>
    </citation>
    <scope>NUCLEOTIDE SEQUENCE</scope>
</reference>
<sequence length="303" mass="35067">MKIWRHYLYGTKCIMFTDHKSLQHILDQKELNMRQRRWLELLSDYDCEIRYHPGKANVVADALSRKERIKPLRVRAIVMTIGLDLPNQILEAQTEARKPKNIKSEDVGGMLVETPGESCDNHSLSSMSPPIRRKYHDSVAFATGCKRIKNSKRCNRKIRIPIAMWPCRVEEKMTLKEVDGQTVEEIETKIIAKDGTITRVPGKFQGYETSEEEPVEQPRRHDLYGFVDHPQLQQGNPMNEFAPHRLPQPKGNMNGWLIEDEEEVERNEVDSDLESTASSKPVWKKTTKADHDRASRNCPYCSK</sequence>
<feature type="region of interest" description="Disordered" evidence="7">
    <location>
        <begin position="262"/>
        <end position="303"/>
    </location>
</feature>
<evidence type="ECO:0000256" key="2">
    <source>
        <dbReference type="ARBA" id="ARBA00022695"/>
    </source>
</evidence>
<reference evidence="9" key="1">
    <citation type="journal article" date="2022" name="Int. J. Mol. Sci.">
        <title>Draft Genome of Tanacetum Coccineum: Genomic Comparison of Closely Related Tanacetum-Family Plants.</title>
        <authorList>
            <person name="Yamashiro T."/>
            <person name="Shiraishi A."/>
            <person name="Nakayama K."/>
            <person name="Satake H."/>
        </authorList>
    </citation>
    <scope>NUCLEOTIDE SEQUENCE</scope>
</reference>
<organism evidence="9 10">
    <name type="scientific">Tanacetum coccineum</name>
    <dbReference type="NCBI Taxonomy" id="301880"/>
    <lineage>
        <taxon>Eukaryota</taxon>
        <taxon>Viridiplantae</taxon>
        <taxon>Streptophyta</taxon>
        <taxon>Embryophyta</taxon>
        <taxon>Tracheophyta</taxon>
        <taxon>Spermatophyta</taxon>
        <taxon>Magnoliopsida</taxon>
        <taxon>eudicotyledons</taxon>
        <taxon>Gunneridae</taxon>
        <taxon>Pentapetalae</taxon>
        <taxon>asterids</taxon>
        <taxon>campanulids</taxon>
        <taxon>Asterales</taxon>
        <taxon>Asteraceae</taxon>
        <taxon>Asteroideae</taxon>
        <taxon>Anthemideae</taxon>
        <taxon>Anthemidinae</taxon>
        <taxon>Tanacetum</taxon>
    </lineage>
</organism>
<protein>
    <submittedName>
        <fullName evidence="9">Reverse transcriptase domain-containing protein</fullName>
    </submittedName>
</protein>
<keyword evidence="2" id="KW-0548">Nucleotidyltransferase</keyword>
<dbReference type="CDD" id="cd09274">
    <property type="entry name" value="RNase_HI_RT_Ty3"/>
    <property type="match status" value="1"/>
</dbReference>
<dbReference type="PANTHER" id="PTHR34072:SF52">
    <property type="entry name" value="RIBONUCLEASE H"/>
    <property type="match status" value="1"/>
</dbReference>
<name>A0ABQ4YK56_9ASTR</name>
<dbReference type="SUPFAM" id="SSF56672">
    <property type="entry name" value="DNA/RNA polymerases"/>
    <property type="match status" value="1"/>
</dbReference>
<evidence type="ECO:0000259" key="8">
    <source>
        <dbReference type="Pfam" id="PF17917"/>
    </source>
</evidence>
<keyword evidence="6 9" id="KW-0695">RNA-directed DNA polymerase</keyword>
<evidence type="ECO:0000256" key="5">
    <source>
        <dbReference type="ARBA" id="ARBA00022801"/>
    </source>
</evidence>
<keyword evidence="4" id="KW-0255">Endonuclease</keyword>
<keyword evidence="1" id="KW-0808">Transferase</keyword>
<dbReference type="EMBL" id="BQNB010010478">
    <property type="protein sequence ID" value="GJS77831.1"/>
    <property type="molecule type" value="Genomic_DNA"/>
</dbReference>
<dbReference type="PANTHER" id="PTHR34072">
    <property type="entry name" value="ENZYMATIC POLYPROTEIN-RELATED"/>
    <property type="match status" value="1"/>
</dbReference>
<dbReference type="Proteomes" id="UP001151760">
    <property type="component" value="Unassembled WGS sequence"/>
</dbReference>
<evidence type="ECO:0000256" key="3">
    <source>
        <dbReference type="ARBA" id="ARBA00022722"/>
    </source>
</evidence>
<gene>
    <name evidence="9" type="ORF">Tco_0727712</name>
</gene>
<dbReference type="GO" id="GO:0003964">
    <property type="term" value="F:RNA-directed DNA polymerase activity"/>
    <property type="evidence" value="ECO:0007669"/>
    <property type="project" value="UniProtKB-KW"/>
</dbReference>
<comment type="caution">
    <text evidence="9">The sequence shown here is derived from an EMBL/GenBank/DDBJ whole genome shotgun (WGS) entry which is preliminary data.</text>
</comment>
<proteinExistence type="predicted"/>
<keyword evidence="5" id="KW-0378">Hydrolase</keyword>
<keyword evidence="10" id="KW-1185">Reference proteome</keyword>
<evidence type="ECO:0000256" key="6">
    <source>
        <dbReference type="ARBA" id="ARBA00022918"/>
    </source>
</evidence>
<dbReference type="Pfam" id="PF17917">
    <property type="entry name" value="RT_RNaseH"/>
    <property type="match status" value="1"/>
</dbReference>
<evidence type="ECO:0000313" key="10">
    <source>
        <dbReference type="Proteomes" id="UP001151760"/>
    </source>
</evidence>
<accession>A0ABQ4YK56</accession>
<dbReference type="InterPro" id="IPR043502">
    <property type="entry name" value="DNA/RNA_pol_sf"/>
</dbReference>
<keyword evidence="3" id="KW-0540">Nuclease</keyword>
<evidence type="ECO:0000256" key="1">
    <source>
        <dbReference type="ARBA" id="ARBA00022679"/>
    </source>
</evidence>
<evidence type="ECO:0000313" key="9">
    <source>
        <dbReference type="EMBL" id="GJS77831.1"/>
    </source>
</evidence>
<evidence type="ECO:0000256" key="4">
    <source>
        <dbReference type="ARBA" id="ARBA00022759"/>
    </source>
</evidence>
<evidence type="ECO:0000256" key="7">
    <source>
        <dbReference type="SAM" id="MobiDB-lite"/>
    </source>
</evidence>